<organism evidence="1 2">
    <name type="scientific">Mesoterricola sediminis</name>
    <dbReference type="NCBI Taxonomy" id="2927980"/>
    <lineage>
        <taxon>Bacteria</taxon>
        <taxon>Pseudomonadati</taxon>
        <taxon>Acidobacteriota</taxon>
        <taxon>Holophagae</taxon>
        <taxon>Holophagales</taxon>
        <taxon>Holophagaceae</taxon>
        <taxon>Mesoterricola</taxon>
    </lineage>
</organism>
<proteinExistence type="predicted"/>
<reference evidence="1" key="1">
    <citation type="journal article" date="2023" name="Int. J. Syst. Evol. Microbiol.">
        <title>Mesoterricola silvestris gen. nov., sp. nov., Mesoterricola sediminis sp. nov., Geothrix oryzae sp. nov., Geothrix edaphica sp. nov., Geothrix rubra sp. nov., and Geothrix limicola sp. nov., six novel members of Acidobacteriota isolated from soils.</title>
        <authorList>
            <person name="Itoh H."/>
            <person name="Sugisawa Y."/>
            <person name="Mise K."/>
            <person name="Xu Z."/>
            <person name="Kuniyasu M."/>
            <person name="Ushijima N."/>
            <person name="Kawano K."/>
            <person name="Kobayashi E."/>
            <person name="Shiratori Y."/>
            <person name="Masuda Y."/>
            <person name="Senoo K."/>
        </authorList>
    </citation>
    <scope>NUCLEOTIDE SEQUENCE</scope>
    <source>
        <strain evidence="1">W786</strain>
    </source>
</reference>
<dbReference type="EMBL" id="AP027081">
    <property type="protein sequence ID" value="BDU76798.1"/>
    <property type="molecule type" value="Genomic_DNA"/>
</dbReference>
<name>A0AA48H6C4_9BACT</name>
<dbReference type="Proteomes" id="UP001228113">
    <property type="component" value="Chromosome"/>
</dbReference>
<accession>A0AA48H6C4</accession>
<protein>
    <submittedName>
        <fullName evidence="1">Uncharacterized protein</fullName>
    </submittedName>
</protein>
<sequence>MAPLRLSLLLLLLPLACKGPDGSGYGRAPIAPPDAVRLAAKSPDGVKGVFEVTILRAEATRGMVYLNSEADYRDPRCLTVAVTPSVAGTLMARLGVKRVEDLRNRTLRVKGTARQVKIHFVDNGRVTDRYYFQTHVFVDGASQVSFL</sequence>
<keyword evidence="2" id="KW-1185">Reference proteome</keyword>
<dbReference type="AlphaFoldDB" id="A0AA48H6C4"/>
<gene>
    <name evidence="1" type="ORF">METESE_17560</name>
</gene>
<evidence type="ECO:0000313" key="1">
    <source>
        <dbReference type="EMBL" id="BDU76798.1"/>
    </source>
</evidence>
<evidence type="ECO:0000313" key="2">
    <source>
        <dbReference type="Proteomes" id="UP001228113"/>
    </source>
</evidence>
<dbReference type="KEGG" id="msea:METESE_17560"/>
<dbReference type="RefSeq" id="WP_316411522.1">
    <property type="nucleotide sequence ID" value="NZ_AP027081.1"/>
</dbReference>